<keyword evidence="4" id="KW-1185">Reference proteome</keyword>
<dbReference type="AlphaFoldDB" id="A0A8S1AYI6"/>
<dbReference type="OrthoDB" id="7368823at2759"/>
<dbReference type="EMBL" id="CADEBC010000520">
    <property type="protein sequence ID" value="CAB3244103.1"/>
    <property type="molecule type" value="Genomic_DNA"/>
</dbReference>
<evidence type="ECO:0000313" key="3">
    <source>
        <dbReference type="EMBL" id="CAB3253829.1"/>
    </source>
</evidence>
<feature type="compositionally biased region" description="Polar residues" evidence="1">
    <location>
        <begin position="79"/>
        <end position="96"/>
    </location>
</feature>
<protein>
    <submittedName>
        <fullName evidence="3">Uncharacterized protein</fullName>
    </submittedName>
</protein>
<name>A0A8S1AYI6_ARCPL</name>
<sequence length="112" mass="12244">MSEENSKYSIQNTLRWIWRNKLIIFLSLLSFSLSISTWTLSSHGNNINSALQTCRSSLTEAVIAAATCAASATTESATNPISSEKSANTSPGPENTPSDEENDSYTVNEYFK</sequence>
<comment type="caution">
    <text evidence="3">The sequence shown here is derived from an EMBL/GenBank/DDBJ whole genome shotgun (WGS) entry which is preliminary data.</text>
</comment>
<evidence type="ECO:0000313" key="2">
    <source>
        <dbReference type="EMBL" id="CAB3244103.1"/>
    </source>
</evidence>
<dbReference type="Proteomes" id="UP000494106">
    <property type="component" value="Unassembled WGS sequence"/>
</dbReference>
<feature type="region of interest" description="Disordered" evidence="1">
    <location>
        <begin position="71"/>
        <end position="112"/>
    </location>
</feature>
<proteinExistence type="predicted"/>
<evidence type="ECO:0000313" key="4">
    <source>
        <dbReference type="Proteomes" id="UP000494106"/>
    </source>
</evidence>
<reference evidence="4 5" key="1">
    <citation type="submission" date="2020-04" db="EMBL/GenBank/DDBJ databases">
        <authorList>
            <person name="Wallbank WR R."/>
            <person name="Pardo Diaz C."/>
            <person name="Kozak K."/>
            <person name="Martin S."/>
            <person name="Jiggins C."/>
            <person name="Moest M."/>
            <person name="Warren A I."/>
            <person name="Byers J.R.P. K."/>
            <person name="Montejo-Kovacevich G."/>
            <person name="Yen C E."/>
        </authorList>
    </citation>
    <scope>NUCLEOTIDE SEQUENCE [LARGE SCALE GENOMIC DNA]</scope>
</reference>
<accession>A0A8S1AYI6</accession>
<evidence type="ECO:0000313" key="5">
    <source>
        <dbReference type="Proteomes" id="UP000494256"/>
    </source>
</evidence>
<dbReference type="EMBL" id="CADEBD010000393">
    <property type="protein sequence ID" value="CAB3253829.1"/>
    <property type="molecule type" value="Genomic_DNA"/>
</dbReference>
<gene>
    <name evidence="3" type="ORF">APLA_LOCUS14449</name>
    <name evidence="2" type="ORF">APLA_LOCUS9778</name>
</gene>
<dbReference type="Proteomes" id="UP000494256">
    <property type="component" value="Unassembled WGS sequence"/>
</dbReference>
<evidence type="ECO:0000256" key="1">
    <source>
        <dbReference type="SAM" id="MobiDB-lite"/>
    </source>
</evidence>
<organism evidence="3 5">
    <name type="scientific">Arctia plantaginis</name>
    <name type="common">Wood tiger moth</name>
    <name type="synonym">Phalaena plantaginis</name>
    <dbReference type="NCBI Taxonomy" id="874455"/>
    <lineage>
        <taxon>Eukaryota</taxon>
        <taxon>Metazoa</taxon>
        <taxon>Ecdysozoa</taxon>
        <taxon>Arthropoda</taxon>
        <taxon>Hexapoda</taxon>
        <taxon>Insecta</taxon>
        <taxon>Pterygota</taxon>
        <taxon>Neoptera</taxon>
        <taxon>Endopterygota</taxon>
        <taxon>Lepidoptera</taxon>
        <taxon>Glossata</taxon>
        <taxon>Ditrysia</taxon>
        <taxon>Noctuoidea</taxon>
        <taxon>Erebidae</taxon>
        <taxon>Arctiinae</taxon>
        <taxon>Arctia</taxon>
    </lineage>
</organism>